<comment type="caution">
    <text evidence="2">The sequence shown here is derived from an EMBL/GenBank/DDBJ whole genome shotgun (WGS) entry which is preliminary data.</text>
</comment>
<gene>
    <name evidence="2" type="ORF">H9747_05940</name>
</gene>
<accession>A0A9D1PDF7</accession>
<evidence type="ECO:0000259" key="1">
    <source>
        <dbReference type="Pfam" id="PF17989"/>
    </source>
</evidence>
<proteinExistence type="predicted"/>
<evidence type="ECO:0000313" key="2">
    <source>
        <dbReference type="EMBL" id="HIV38529.1"/>
    </source>
</evidence>
<sequence length="311" mass="35311">MLNNTEIIGIDHGNRNMKTASSVFSAAIQPLQTRPDSLENILEYQNKIYYVGGQVPVMERVDKTDNDDYYLLTLAALAKELKFRKLTSSKVMLGTALPPRRFQQQKDGFKKYLSKTKELHFKFEGIHYHVTLENVYVFMQGHVVIHTLIKDNSGFCLLIDIGGGTVDLVGFVDGMPDGNYAISDKAALYCINRVNEEMVARLGASVPPFFIESFMRYGDYECPDKYRIEITKCLREYSSEIYDIIQSNNYNLDLTNMVFMGGGASIIQHFGNNKDRNVKFVTDVCANAKGCEEAVKSIMRARRKIQNERTA</sequence>
<organism evidence="2 3">
    <name type="scientific">Candidatus Blautia stercorigallinarum</name>
    <dbReference type="NCBI Taxonomy" id="2838501"/>
    <lineage>
        <taxon>Bacteria</taxon>
        <taxon>Bacillati</taxon>
        <taxon>Bacillota</taxon>
        <taxon>Clostridia</taxon>
        <taxon>Lachnospirales</taxon>
        <taxon>Lachnospiraceae</taxon>
        <taxon>Blautia</taxon>
    </lineage>
</organism>
<dbReference type="Proteomes" id="UP000886814">
    <property type="component" value="Unassembled WGS sequence"/>
</dbReference>
<dbReference type="InterPro" id="IPR040607">
    <property type="entry name" value="ALP_N"/>
</dbReference>
<reference evidence="2" key="1">
    <citation type="journal article" date="2021" name="PeerJ">
        <title>Extensive microbial diversity within the chicken gut microbiome revealed by metagenomics and culture.</title>
        <authorList>
            <person name="Gilroy R."/>
            <person name="Ravi A."/>
            <person name="Getino M."/>
            <person name="Pursley I."/>
            <person name="Horton D.L."/>
            <person name="Alikhan N.F."/>
            <person name="Baker D."/>
            <person name="Gharbi K."/>
            <person name="Hall N."/>
            <person name="Watson M."/>
            <person name="Adriaenssens E.M."/>
            <person name="Foster-Nyarko E."/>
            <person name="Jarju S."/>
            <person name="Secka A."/>
            <person name="Antonio M."/>
            <person name="Oren A."/>
            <person name="Chaudhuri R.R."/>
            <person name="La Ragione R."/>
            <person name="Hildebrand F."/>
            <person name="Pallen M.J."/>
        </authorList>
    </citation>
    <scope>NUCLEOTIDE SEQUENCE</scope>
    <source>
        <strain evidence="2">CHK195-9823</strain>
    </source>
</reference>
<dbReference type="Pfam" id="PF17989">
    <property type="entry name" value="ALP_N"/>
    <property type="match status" value="1"/>
</dbReference>
<dbReference type="SUPFAM" id="SSF53067">
    <property type="entry name" value="Actin-like ATPase domain"/>
    <property type="match status" value="2"/>
</dbReference>
<protein>
    <submittedName>
        <fullName evidence="2">ParM/StbA family protein</fullName>
    </submittedName>
</protein>
<dbReference type="Gene3D" id="3.30.420.40">
    <property type="match status" value="2"/>
</dbReference>
<dbReference type="CDD" id="cd10227">
    <property type="entry name" value="ASKHA_NBD_ParM-like"/>
    <property type="match status" value="1"/>
</dbReference>
<reference evidence="2" key="2">
    <citation type="submission" date="2021-04" db="EMBL/GenBank/DDBJ databases">
        <authorList>
            <person name="Gilroy R."/>
        </authorList>
    </citation>
    <scope>NUCLEOTIDE SEQUENCE</scope>
    <source>
        <strain evidence="2">CHK195-9823</strain>
    </source>
</reference>
<evidence type="ECO:0000313" key="3">
    <source>
        <dbReference type="Proteomes" id="UP000886814"/>
    </source>
</evidence>
<name>A0A9D1PDF7_9FIRM</name>
<dbReference type="AlphaFoldDB" id="A0A9D1PDF7"/>
<feature type="domain" description="Actin-like protein N-terminal" evidence="1">
    <location>
        <begin position="9"/>
        <end position="141"/>
    </location>
</feature>
<dbReference type="InterPro" id="IPR043129">
    <property type="entry name" value="ATPase_NBD"/>
</dbReference>
<dbReference type="EMBL" id="DXIQ01000034">
    <property type="protein sequence ID" value="HIV38529.1"/>
    <property type="molecule type" value="Genomic_DNA"/>
</dbReference>